<keyword evidence="3" id="KW-1185">Reference proteome</keyword>
<dbReference type="GO" id="GO:0043571">
    <property type="term" value="P:maintenance of CRISPR repeat elements"/>
    <property type="evidence" value="ECO:0007669"/>
    <property type="project" value="InterPro"/>
</dbReference>
<evidence type="ECO:0000256" key="1">
    <source>
        <dbReference type="ARBA" id="ARBA00023118"/>
    </source>
</evidence>
<name>A0A348AR35_9FIRM</name>
<dbReference type="EMBL" id="AP018449">
    <property type="protein sequence ID" value="BBB93533.1"/>
    <property type="molecule type" value="Genomic_DNA"/>
</dbReference>
<organism evidence="2 3">
    <name type="scientific">Methylomusa anaerophila</name>
    <dbReference type="NCBI Taxonomy" id="1930071"/>
    <lineage>
        <taxon>Bacteria</taxon>
        <taxon>Bacillati</taxon>
        <taxon>Bacillota</taxon>
        <taxon>Negativicutes</taxon>
        <taxon>Selenomonadales</taxon>
        <taxon>Sporomusaceae</taxon>
        <taxon>Methylomusa</taxon>
    </lineage>
</organism>
<dbReference type="OrthoDB" id="1805474at2"/>
<dbReference type="InterPro" id="IPR021124">
    <property type="entry name" value="CRISPR-assoc_prot_Cas5"/>
</dbReference>
<accession>A0A348AR35</accession>
<reference evidence="2 3" key="1">
    <citation type="journal article" date="2018" name="Int. J. Syst. Evol. Microbiol.">
        <title>Methylomusa anaerophila gen. nov., sp. nov., an anaerobic methanol-utilizing bacterium isolated from a microbial fuel cell.</title>
        <authorList>
            <person name="Amano N."/>
            <person name="Yamamuro A."/>
            <person name="Miyahara M."/>
            <person name="Kouzuma A."/>
            <person name="Abe T."/>
            <person name="Watanabe K."/>
        </authorList>
    </citation>
    <scope>NUCLEOTIDE SEQUENCE [LARGE SCALE GENOMIC DNA]</scope>
    <source>
        <strain evidence="2 3">MMFC1</strain>
    </source>
</reference>
<gene>
    <name evidence="2" type="ORF">MAMMFC1_04251</name>
</gene>
<dbReference type="NCBIfam" id="TIGR02592">
    <property type="entry name" value="cas_Cas5h"/>
    <property type="match status" value="1"/>
</dbReference>
<proteinExistence type="predicted"/>
<dbReference type="Gene3D" id="3.30.70.2660">
    <property type="match status" value="1"/>
</dbReference>
<dbReference type="GO" id="GO:0051607">
    <property type="term" value="P:defense response to virus"/>
    <property type="evidence" value="ECO:0007669"/>
    <property type="project" value="UniProtKB-KW"/>
</dbReference>
<dbReference type="InterPro" id="IPR013421">
    <property type="entry name" value="CRISPR-assoc_prot_Cas5_HALMA"/>
</dbReference>
<dbReference type="InterPro" id="IPR013422">
    <property type="entry name" value="CRISPR-assoc_prot_Cas5_N"/>
</dbReference>
<evidence type="ECO:0000313" key="2">
    <source>
        <dbReference type="EMBL" id="BBB93533.1"/>
    </source>
</evidence>
<keyword evidence="1" id="KW-0051">Antiviral defense</keyword>
<dbReference type="NCBIfam" id="TIGR02593">
    <property type="entry name" value="CRISPR_cas5"/>
    <property type="match status" value="1"/>
</dbReference>
<evidence type="ECO:0000313" key="3">
    <source>
        <dbReference type="Proteomes" id="UP000276437"/>
    </source>
</evidence>
<dbReference type="AlphaFoldDB" id="A0A348AR35"/>
<sequence length="238" mass="26527">MAIAFEVSGPVAMFRRPYTTTSSVSFPFPPPTAIAGVLTAVCGHSNGSGEEASAAKYWQYLRGTRVAISLLNPIAWYSATLNFWNVKNPQQSPHIQVKHQFVKNPRYRIYVEGGLETELQGYLEQEAFVYTPYLGVAYAISDIYYCGVFAWEPVTNDNIAIHSILPQPAEQSFKVDIVATGGLFKERVPFQMTADRALAKSMTVLYPTSPQRGIHLTAWEGLDVTRYGDSCIAWFPAW</sequence>
<protein>
    <submittedName>
        <fullName evidence="2">CRISPR-associated protein</fullName>
    </submittedName>
</protein>
<dbReference type="Proteomes" id="UP000276437">
    <property type="component" value="Chromosome"/>
</dbReference>
<dbReference type="KEGG" id="mana:MAMMFC1_04251"/>
<dbReference type="RefSeq" id="WP_126310341.1">
    <property type="nucleotide sequence ID" value="NZ_AP018449.1"/>
</dbReference>
<dbReference type="Pfam" id="PF09704">
    <property type="entry name" value="Cas_Cas5d"/>
    <property type="match status" value="1"/>
</dbReference>